<proteinExistence type="predicted"/>
<reference evidence="1" key="1">
    <citation type="submission" date="2021-05" db="EMBL/GenBank/DDBJ databases">
        <authorList>
            <person name="Alioto T."/>
            <person name="Alioto T."/>
            <person name="Gomez Garrido J."/>
        </authorList>
    </citation>
    <scope>NUCLEOTIDE SEQUENCE</scope>
</reference>
<sequence>MDLKMRMIRCYIFPILLYGMESWTITNTELKKIEAFEMWIYRRMLCISWKDKVRNTEVMAIMGKEQELQLLIKKRKLEYFGHVMRNGEKYKLLHTIIQGTIDGRRTRGRRRTSWLGNLREWFECSNESLFRAAEDKDIISDMIVNVRNRTRH</sequence>
<organism evidence="1">
    <name type="scientific">Cacopsylla melanoneura</name>
    <dbReference type="NCBI Taxonomy" id="428564"/>
    <lineage>
        <taxon>Eukaryota</taxon>
        <taxon>Metazoa</taxon>
        <taxon>Ecdysozoa</taxon>
        <taxon>Arthropoda</taxon>
        <taxon>Hexapoda</taxon>
        <taxon>Insecta</taxon>
        <taxon>Pterygota</taxon>
        <taxon>Neoptera</taxon>
        <taxon>Paraneoptera</taxon>
        <taxon>Hemiptera</taxon>
        <taxon>Sternorrhyncha</taxon>
        <taxon>Psylloidea</taxon>
        <taxon>Psyllidae</taxon>
        <taxon>Psyllinae</taxon>
        <taxon>Cacopsylla</taxon>
    </lineage>
</organism>
<evidence type="ECO:0000313" key="1">
    <source>
        <dbReference type="EMBL" id="CAG6652785.1"/>
    </source>
</evidence>
<protein>
    <submittedName>
        <fullName evidence="1">Uncharacterized protein</fullName>
    </submittedName>
</protein>
<dbReference type="EMBL" id="HBUF01171900">
    <property type="protein sequence ID" value="CAG6652785.1"/>
    <property type="molecule type" value="Transcribed_RNA"/>
</dbReference>
<accession>A0A8D8RMY5</accession>
<dbReference type="PANTHER" id="PTHR47027">
    <property type="entry name" value="REVERSE TRANSCRIPTASE DOMAIN-CONTAINING PROTEIN"/>
    <property type="match status" value="1"/>
</dbReference>
<name>A0A8D8RMY5_9HEMI</name>
<dbReference type="AlphaFoldDB" id="A0A8D8RMY5"/>
<dbReference type="PANTHER" id="PTHR47027:SF25">
    <property type="entry name" value="REVERSE TRANSCRIPTASE DOMAIN-CONTAINING PROTEIN"/>
    <property type="match status" value="1"/>
</dbReference>